<dbReference type="GO" id="GO:0020037">
    <property type="term" value="F:heme binding"/>
    <property type="evidence" value="ECO:0007669"/>
    <property type="project" value="InterPro"/>
</dbReference>
<evidence type="ECO:0000256" key="13">
    <source>
        <dbReference type="PIRSR" id="PIRSR602401-1"/>
    </source>
</evidence>
<evidence type="ECO:0000256" key="5">
    <source>
        <dbReference type="ARBA" id="ARBA00022617"/>
    </source>
</evidence>
<protein>
    <recommendedName>
        <fullName evidence="18">Cytochrome P450</fullName>
    </recommendedName>
</protein>
<keyword evidence="9 14" id="KW-0560">Oxidoreductase</keyword>
<keyword evidence="12 15" id="KW-0472">Membrane</keyword>
<dbReference type="PANTHER" id="PTHR46300:SF7">
    <property type="entry name" value="P450, PUTATIVE (EUROFUNG)-RELATED"/>
    <property type="match status" value="1"/>
</dbReference>
<dbReference type="InterPro" id="IPR036396">
    <property type="entry name" value="Cyt_P450_sf"/>
</dbReference>
<comment type="similarity">
    <text evidence="4 14">Belongs to the cytochrome P450 family.</text>
</comment>
<sequence>MTTGYQRLCVDSIIPVSSTLVIALALRTVLQLNVVASGIAVVLIYPVAKHLFRSRKALSIAPGPTLWPIIGNVHQIPSEHPWLTYSKWAKTYGDIIHLDAVGQPIIVLNSANIARELLVKRSSIYSGRPHLVMAGDLAGMGQSLALQPYGEEWRRQRKLANQEYNQTAVLRYSHVQEAQARTFVQRFLKNPTSLQSELSLGMAAVILEANFGYVVKSEEDPFYKWALVTMEDFNQASRPGAFLVDFIPQLQYLPEWMPGTGFLQLAKTYRKNMEVATWEPFLWAKDNILKGTARMPSLCATTLLKEEPVSEADEASLVLTAAALFGGSLDTSTSSLLSFFLAMLHYPEVQAKGRAEIDAVIGSGRLPSVSDRASLPYVRSIITEIYRWAPAAPIGIPHALDQDDVYNGIHVPKGSLIIANIWHMLHDPEAYPEPKAFRPERFRGSDAEMQKVTDVAFGFGRRACPGMQMAQGTLFAFAATILATCEIVPMLDAYGKPVVPDIAYTSGVISFPQDVKCMLRPRSPQAKALLEQSLDSV</sequence>
<dbReference type="InterPro" id="IPR017972">
    <property type="entry name" value="Cyt_P450_CS"/>
</dbReference>
<keyword evidence="7 13" id="KW-0479">Metal-binding</keyword>
<evidence type="ECO:0000313" key="16">
    <source>
        <dbReference type="EMBL" id="CCM06194.1"/>
    </source>
</evidence>
<evidence type="ECO:0000256" key="6">
    <source>
        <dbReference type="ARBA" id="ARBA00022692"/>
    </source>
</evidence>
<evidence type="ECO:0000256" key="10">
    <source>
        <dbReference type="ARBA" id="ARBA00023004"/>
    </source>
</evidence>
<dbReference type="HOGENOM" id="CLU_001570_2_3_1"/>
<keyword evidence="8 15" id="KW-1133">Transmembrane helix</keyword>
<dbReference type="PANTHER" id="PTHR46300">
    <property type="entry name" value="P450, PUTATIVE (EUROFUNG)-RELATED-RELATED"/>
    <property type="match status" value="1"/>
</dbReference>
<evidence type="ECO:0008006" key="18">
    <source>
        <dbReference type="Google" id="ProtNLM"/>
    </source>
</evidence>
<evidence type="ECO:0000256" key="1">
    <source>
        <dbReference type="ARBA" id="ARBA00001971"/>
    </source>
</evidence>
<dbReference type="InParanoid" id="J4H564"/>
<dbReference type="Proteomes" id="UP000006352">
    <property type="component" value="Unassembled WGS sequence"/>
</dbReference>
<dbReference type="InterPro" id="IPR002401">
    <property type="entry name" value="Cyt_P450_E_grp-I"/>
</dbReference>
<gene>
    <name evidence="16" type="ORF">FIBRA_08437</name>
</gene>
<evidence type="ECO:0000256" key="4">
    <source>
        <dbReference type="ARBA" id="ARBA00010617"/>
    </source>
</evidence>
<evidence type="ECO:0000256" key="14">
    <source>
        <dbReference type="RuleBase" id="RU000461"/>
    </source>
</evidence>
<dbReference type="PRINTS" id="PR00463">
    <property type="entry name" value="EP450I"/>
</dbReference>
<reference evidence="16 17" key="1">
    <citation type="journal article" date="2012" name="Appl. Environ. Microbiol.">
        <title>Short-read sequencing for genomic analysis of the brown rot fungus Fibroporia radiculosa.</title>
        <authorList>
            <person name="Tang J.D."/>
            <person name="Perkins A.D."/>
            <person name="Sonstegard T.S."/>
            <person name="Schroeder S.G."/>
            <person name="Burgess S.C."/>
            <person name="Diehl S.V."/>
        </authorList>
    </citation>
    <scope>NUCLEOTIDE SEQUENCE [LARGE SCALE GENOMIC DNA]</scope>
    <source>
        <strain evidence="16 17">TFFH 294</strain>
    </source>
</reference>
<dbReference type="Pfam" id="PF00067">
    <property type="entry name" value="p450"/>
    <property type="match status" value="1"/>
</dbReference>
<dbReference type="GO" id="GO:0016020">
    <property type="term" value="C:membrane"/>
    <property type="evidence" value="ECO:0007669"/>
    <property type="project" value="UniProtKB-SubCell"/>
</dbReference>
<organism evidence="16 17">
    <name type="scientific">Fibroporia radiculosa</name>
    <dbReference type="NCBI Taxonomy" id="599839"/>
    <lineage>
        <taxon>Eukaryota</taxon>
        <taxon>Fungi</taxon>
        <taxon>Dikarya</taxon>
        <taxon>Basidiomycota</taxon>
        <taxon>Agaricomycotina</taxon>
        <taxon>Agaricomycetes</taxon>
        <taxon>Polyporales</taxon>
        <taxon>Fibroporiaceae</taxon>
        <taxon>Fibroporia</taxon>
    </lineage>
</organism>
<dbReference type="EMBL" id="HE797244">
    <property type="protein sequence ID" value="CCM06194.1"/>
    <property type="molecule type" value="Genomic_DNA"/>
</dbReference>
<dbReference type="GeneID" id="24101094"/>
<evidence type="ECO:0000256" key="11">
    <source>
        <dbReference type="ARBA" id="ARBA00023033"/>
    </source>
</evidence>
<dbReference type="STRING" id="599839.J4H564"/>
<accession>J4H564</accession>
<evidence type="ECO:0000256" key="3">
    <source>
        <dbReference type="ARBA" id="ARBA00005179"/>
    </source>
</evidence>
<dbReference type="SUPFAM" id="SSF48264">
    <property type="entry name" value="Cytochrome P450"/>
    <property type="match status" value="1"/>
</dbReference>
<evidence type="ECO:0000256" key="9">
    <source>
        <dbReference type="ARBA" id="ARBA00023002"/>
    </source>
</evidence>
<keyword evidence="6 15" id="KW-0812">Transmembrane</keyword>
<evidence type="ECO:0000256" key="8">
    <source>
        <dbReference type="ARBA" id="ARBA00022989"/>
    </source>
</evidence>
<dbReference type="InterPro" id="IPR050364">
    <property type="entry name" value="Cytochrome_P450_fung"/>
</dbReference>
<evidence type="ECO:0000313" key="17">
    <source>
        <dbReference type="Proteomes" id="UP000006352"/>
    </source>
</evidence>
<evidence type="ECO:0000256" key="2">
    <source>
        <dbReference type="ARBA" id="ARBA00004167"/>
    </source>
</evidence>
<dbReference type="GO" id="GO:0005506">
    <property type="term" value="F:iron ion binding"/>
    <property type="evidence" value="ECO:0007669"/>
    <property type="project" value="InterPro"/>
</dbReference>
<feature type="binding site" description="axial binding residue" evidence="13">
    <location>
        <position position="464"/>
    </location>
    <ligand>
        <name>heme</name>
        <dbReference type="ChEBI" id="CHEBI:30413"/>
    </ligand>
    <ligandPart>
        <name>Fe</name>
        <dbReference type="ChEBI" id="CHEBI:18248"/>
    </ligandPart>
</feature>
<comment type="subcellular location">
    <subcellularLocation>
        <location evidence="2">Membrane</location>
        <topology evidence="2">Single-pass membrane protein</topology>
    </subcellularLocation>
</comment>
<dbReference type="GO" id="GO:0004497">
    <property type="term" value="F:monooxygenase activity"/>
    <property type="evidence" value="ECO:0007669"/>
    <property type="project" value="UniProtKB-KW"/>
</dbReference>
<evidence type="ECO:0000256" key="12">
    <source>
        <dbReference type="ARBA" id="ARBA00023136"/>
    </source>
</evidence>
<proteinExistence type="inferred from homology"/>
<dbReference type="InterPro" id="IPR001128">
    <property type="entry name" value="Cyt_P450"/>
</dbReference>
<dbReference type="CDD" id="cd11065">
    <property type="entry name" value="CYP64-like"/>
    <property type="match status" value="1"/>
</dbReference>
<dbReference type="Gene3D" id="1.10.630.10">
    <property type="entry name" value="Cytochrome P450"/>
    <property type="match status" value="1"/>
</dbReference>
<keyword evidence="17" id="KW-1185">Reference proteome</keyword>
<dbReference type="PROSITE" id="PS00086">
    <property type="entry name" value="CYTOCHROME_P450"/>
    <property type="match status" value="1"/>
</dbReference>
<evidence type="ECO:0000256" key="15">
    <source>
        <dbReference type="SAM" id="Phobius"/>
    </source>
</evidence>
<feature type="transmembrane region" description="Helical" evidence="15">
    <location>
        <begin position="20"/>
        <end position="48"/>
    </location>
</feature>
<keyword evidence="11 14" id="KW-0503">Monooxygenase</keyword>
<comment type="cofactor">
    <cofactor evidence="1 13">
        <name>heme</name>
        <dbReference type="ChEBI" id="CHEBI:30413"/>
    </cofactor>
</comment>
<dbReference type="OrthoDB" id="2789670at2759"/>
<name>J4H564_9APHY</name>
<dbReference type="GO" id="GO:0016705">
    <property type="term" value="F:oxidoreductase activity, acting on paired donors, with incorporation or reduction of molecular oxygen"/>
    <property type="evidence" value="ECO:0007669"/>
    <property type="project" value="InterPro"/>
</dbReference>
<evidence type="ECO:0000256" key="7">
    <source>
        <dbReference type="ARBA" id="ARBA00022723"/>
    </source>
</evidence>
<dbReference type="RefSeq" id="XP_012185477.1">
    <property type="nucleotide sequence ID" value="XM_012330087.1"/>
</dbReference>
<keyword evidence="10 13" id="KW-0408">Iron</keyword>
<keyword evidence="5 13" id="KW-0349">Heme</keyword>
<comment type="pathway">
    <text evidence="3">Secondary metabolite biosynthesis.</text>
</comment>
<dbReference type="AlphaFoldDB" id="J4H564"/>